<keyword evidence="6" id="KW-0255">Endonuclease</keyword>
<feature type="domain" description="LTD" evidence="5">
    <location>
        <begin position="997"/>
        <end position="1128"/>
    </location>
</feature>
<dbReference type="EMBL" id="FNBD01000008">
    <property type="protein sequence ID" value="SDF17494.1"/>
    <property type="molecule type" value="Genomic_DNA"/>
</dbReference>
<dbReference type="InterPro" id="IPR007346">
    <property type="entry name" value="Endonuclease-I"/>
</dbReference>
<evidence type="ECO:0000259" key="5">
    <source>
        <dbReference type="PROSITE" id="PS51841"/>
    </source>
</evidence>
<dbReference type="InterPro" id="IPR025667">
    <property type="entry name" value="SprB_repeat"/>
</dbReference>
<dbReference type="SUPFAM" id="SSF56219">
    <property type="entry name" value="DNase I-like"/>
    <property type="match status" value="1"/>
</dbReference>
<dbReference type="PANTHER" id="PTHR37397">
    <property type="entry name" value="SI:CH211-183D21.1"/>
    <property type="match status" value="1"/>
</dbReference>
<dbReference type="eggNOG" id="COG2356">
    <property type="taxonomic scope" value="Bacteria"/>
</dbReference>
<keyword evidence="6" id="KW-0378">Hydrolase</keyword>
<dbReference type="PROSITE" id="PS50853">
    <property type="entry name" value="FN3"/>
    <property type="match status" value="2"/>
</dbReference>
<reference evidence="7" key="1">
    <citation type="submission" date="2016-10" db="EMBL/GenBank/DDBJ databases">
        <authorList>
            <person name="Varghese N."/>
            <person name="Submissions S."/>
        </authorList>
    </citation>
    <scope>NUCLEOTIDE SEQUENCE [LARGE SCALE GENOMIC DNA]</scope>
    <source>
        <strain evidence="7">DSM 24729</strain>
    </source>
</reference>
<name>A0A1G7IY69_9FLAO</name>
<dbReference type="InterPro" id="IPR013783">
    <property type="entry name" value="Ig-like_fold"/>
</dbReference>
<dbReference type="GO" id="GO:0004519">
    <property type="term" value="F:endonuclease activity"/>
    <property type="evidence" value="ECO:0007669"/>
    <property type="project" value="UniProtKB-KW"/>
</dbReference>
<evidence type="ECO:0000256" key="1">
    <source>
        <dbReference type="ARBA" id="ARBA00006429"/>
    </source>
</evidence>
<dbReference type="Pfam" id="PF00041">
    <property type="entry name" value="fn3"/>
    <property type="match status" value="2"/>
</dbReference>
<dbReference type="Gene3D" id="2.60.40.10">
    <property type="entry name" value="Immunoglobulins"/>
    <property type="match status" value="2"/>
</dbReference>
<feature type="domain" description="Fibronectin type-III" evidence="4">
    <location>
        <begin position="737"/>
        <end position="825"/>
    </location>
</feature>
<sequence length="1986" mass="210467">MKQNYLRKNLLLWILAFLMVNFVTAQIPSYYSGTNISATGESLKNNLGTLVTNTQHTVLSYTPGVWEALKQTDLDPANPNNVFLLYGYNDSDADVTNDRTRSKDNNGGGSGQWNREHSYPKSLGNPNLGTTGPGSDAHHLRATDVQFNATRSNRPYIDSEGTAKALNNGFYPGDEWKGDVARMMMYMYIRYGDRCLPNTVGLGNSTYSPEMRDLFLEWNAEDPVSQVEINRNVLLEGIQGNRNPFIDNPAFATTIWGGPQAEDRFQNTSTDIEAPTVPANLVAANATITGVDLSWSGSTDNVAVLAYQIFNGTNVVTATSSTSFTVSGLVANTTYSFSVKAIDAAGNSSSESNTVTFTTLEDTATPPTPTGDFIAFQGYENSVNDTWTYVQSPVPCNTGGDVWDIVSNVGSITGPKSGANFFGIQDLEGNCATVDGGSLTFNAIDISNYTGVTLSFEVQVDGFDVANGDVLTYEIFHDAVSQGVITITVGSPYSTAGWEQISQAVPDTVSSVSLQLYAKQNGGSDYAGFDDVQLQGTAVGSGSSDQGLLINEIDADQESTDASEFIELYDGGSGNTSLDGYLVVLYNGSNNLSYNTIDLSGYATDENGYFVIGSANVANVDLAAFTTNGIQNGADAVALYLADAANFSSGTELVLDATLVDAVVYGTSDGDDVELLALLNSGQAQVDENEGGNGTVNSMQRSPNGQGGARNTNLFVMKEPTPGTSNGGGDATTDTEAPTIPAQVTTTTIEATKVELSWVAATDNVGVTEYQIFEGTTLVGTTAATTFSVEGLSAATVYSFTVVAIDAAGNSSALSEVLSVTTSGGGTSPTGALLITGVYDGPLTGGIPKGVELYATADIADLSSYSLGSANNGGGTNGEEFTFPAVAVAQGEFIYVATEEVEFNAFFGFMPTFTDDAMAINGDDAVELFQNGMVIDVFGAIDVDGSGQAWEYTDGWAYRNENIGPDGATFVSSNWTFSGPNALDTETTNATAGTPFPVASYTVSGPTQIVINEVDVDNIGTDALEFIELYDGGNGNSSLDGLVLVLYNGSNDLSYNAIDLTGYTTNENGYFVIGSSAVANVSLEAFTTNGIQNGADAVALYAGTAADFPSGTPVLVNDVLLDALVYGTDDGDDEGLLVLLNSGEAQVNEAALGDKDSQSMQRMPNGAGGARNTSSYTTAIPSPGTANGAVIPAPATISILAARNTAEGDVVTVSGVLTVSDQLAGSAYIQDATAAIAIFDTSVHGAGNFMIGDSITVTGTRSAFNDQVQISTVTQVEHNGTPNVAITPQVITLAELGNHPAELVTILNPSFPKAGDILFGNSNYTLSDASGLGDLRIDNDVEAIVGLGQPASCSEITGVVGRFFESYQLLPRAKADMPCATAYVPLDNGVAIGKDKTFDVVAWNIEWFGDETNSPAVGNPLSDAIQKDSVLTILRKMDADVYTVEEISDDVLFGQMVSEMNGYDYVLSEAVSYPNDATGTQQKVGFIYNTATVSVVATKPLLASIHPYYNGGDDTALSDYPDTDKTRFYASGRLPFLMTADVTLAGVTKRFNMVALHARANSSSGPQSRYDMRKYDVEVLKDTLDAQFADANLIVLGDYNDDVDFTVADEVSSTVSTFDAYVQDTVNYKILTKVLSEGDYRSYVFRENMIDHITVSDELSASYIDGSVSVGYEFYDTDYTTTVSDHFPVSARFILEELQITEVVSSEITCSGEAATATVQVSGGIAPYAYAWNDGQTTATATDLSSGSYSVIVTDATGTTVQDSIYIETFEPIEFTVTDTAKVFYGYEAEACATIGVTSTWGGVAPYAYSWSSGEDTESITVCPNETTLYTVTITDVNGCSVSGEITVEVEDVSCGNNYRRPKVSMCKNGRTICVSERAVEILKRKGYTLGSCAPPTDNPDGDMALKIYPNPFTSYAIVQQESTEKGYATYIVYDYYGSVVYKSYDKLRPGTNKSVLPLWYLCSGYYVLKTYVNGNLKSTEQIIKK</sequence>
<feature type="region of interest" description="Disordered" evidence="3">
    <location>
        <begin position="1152"/>
        <end position="1177"/>
    </location>
</feature>
<keyword evidence="6" id="KW-0540">Nuclease</keyword>
<dbReference type="InterPro" id="IPR001322">
    <property type="entry name" value="Lamin_tail_dom"/>
</dbReference>
<dbReference type="InterPro" id="IPR044925">
    <property type="entry name" value="His-Me_finger_sf"/>
</dbReference>
<keyword evidence="2" id="KW-0732">Signal</keyword>
<dbReference type="SMART" id="SM00060">
    <property type="entry name" value="FN3"/>
    <property type="match status" value="2"/>
</dbReference>
<protein>
    <submittedName>
        <fullName evidence="6">Endonuclease I</fullName>
    </submittedName>
</protein>
<dbReference type="NCBIfam" id="TIGR04183">
    <property type="entry name" value="Por_Secre_tail"/>
    <property type="match status" value="1"/>
</dbReference>
<accession>A0A1G7IY69</accession>
<feature type="region of interest" description="Disordered" evidence="3">
    <location>
        <begin position="94"/>
        <end position="138"/>
    </location>
</feature>
<proteinExistence type="inferred from homology"/>
<dbReference type="Pfam" id="PF04231">
    <property type="entry name" value="Endonuclease_1"/>
    <property type="match status" value="1"/>
</dbReference>
<dbReference type="PROSITE" id="PS51841">
    <property type="entry name" value="LTD"/>
    <property type="match status" value="2"/>
</dbReference>
<evidence type="ECO:0000313" key="6">
    <source>
        <dbReference type="EMBL" id="SDF17494.1"/>
    </source>
</evidence>
<feature type="region of interest" description="Disordered" evidence="3">
    <location>
        <begin position="686"/>
        <end position="737"/>
    </location>
</feature>
<dbReference type="InterPro" id="IPR036116">
    <property type="entry name" value="FN3_sf"/>
</dbReference>
<dbReference type="SUPFAM" id="SSF49265">
    <property type="entry name" value="Fibronectin type III"/>
    <property type="match status" value="2"/>
</dbReference>
<gene>
    <name evidence="6" type="ORF">SAMN04487992_10892</name>
</gene>
<dbReference type="CDD" id="cd00063">
    <property type="entry name" value="FN3"/>
    <property type="match status" value="2"/>
</dbReference>
<dbReference type="RefSeq" id="WP_083332255.1">
    <property type="nucleotide sequence ID" value="NZ_FNBD01000008.1"/>
</dbReference>
<evidence type="ECO:0000256" key="3">
    <source>
        <dbReference type="SAM" id="MobiDB-lite"/>
    </source>
</evidence>
<dbReference type="InterPro" id="IPR036691">
    <property type="entry name" value="Endo/exonu/phosph_ase_sf"/>
</dbReference>
<dbReference type="InterPro" id="IPR026444">
    <property type="entry name" value="Secre_tail"/>
</dbReference>
<dbReference type="Pfam" id="PF03372">
    <property type="entry name" value="Exo_endo_phos"/>
    <property type="match status" value="1"/>
</dbReference>
<dbReference type="PANTHER" id="PTHR37397:SF1">
    <property type="entry name" value="LTD DOMAIN-CONTAINING PROTEIN"/>
    <property type="match status" value="1"/>
</dbReference>
<evidence type="ECO:0000256" key="2">
    <source>
        <dbReference type="ARBA" id="ARBA00022729"/>
    </source>
</evidence>
<feature type="domain" description="LTD" evidence="5">
    <location>
        <begin position="532"/>
        <end position="667"/>
    </location>
</feature>
<dbReference type="InterPro" id="IPR005135">
    <property type="entry name" value="Endo/exonuclease/phosphatase"/>
</dbReference>
<feature type="compositionally biased region" description="Polar residues" evidence="3">
    <location>
        <begin position="695"/>
        <end position="714"/>
    </location>
</feature>
<organism evidence="6 7">
    <name type="scientific">Cellulophaga baltica</name>
    <dbReference type="NCBI Taxonomy" id="76594"/>
    <lineage>
        <taxon>Bacteria</taxon>
        <taxon>Pseudomonadati</taxon>
        <taxon>Bacteroidota</taxon>
        <taxon>Flavobacteriia</taxon>
        <taxon>Flavobacteriales</taxon>
        <taxon>Flavobacteriaceae</taxon>
        <taxon>Cellulophaga</taxon>
    </lineage>
</organism>
<evidence type="ECO:0000313" key="7">
    <source>
        <dbReference type="Proteomes" id="UP000182114"/>
    </source>
</evidence>
<dbReference type="Proteomes" id="UP000182114">
    <property type="component" value="Unassembled WGS sequence"/>
</dbReference>
<dbReference type="Gene3D" id="3.60.10.10">
    <property type="entry name" value="Endonuclease/exonuclease/phosphatase"/>
    <property type="match status" value="1"/>
</dbReference>
<dbReference type="InterPro" id="IPR003961">
    <property type="entry name" value="FN3_dom"/>
</dbReference>
<dbReference type="SUPFAM" id="SSF54060">
    <property type="entry name" value="His-Me finger endonucleases"/>
    <property type="match status" value="1"/>
</dbReference>
<dbReference type="Pfam" id="PF13573">
    <property type="entry name" value="SprB"/>
    <property type="match status" value="1"/>
</dbReference>
<keyword evidence="7" id="KW-1185">Reference proteome</keyword>
<comment type="similarity">
    <text evidence="1">Belongs to the EndA/NucM nuclease family.</text>
</comment>
<evidence type="ECO:0000259" key="4">
    <source>
        <dbReference type="PROSITE" id="PS50853"/>
    </source>
</evidence>
<feature type="domain" description="Fibronectin type-III" evidence="4">
    <location>
        <begin position="277"/>
        <end position="362"/>
    </location>
</feature>
<dbReference type="Gene3D" id="2.60.40.740">
    <property type="match status" value="1"/>
</dbReference>
<dbReference type="eggNOG" id="COG2374">
    <property type="taxonomic scope" value="Bacteria"/>
</dbReference>